<reference evidence="2 3" key="2">
    <citation type="submission" date="2013-11" db="EMBL/GenBank/DDBJ databases">
        <title>The Genome Sequence of Phytophthora parasitica INRA-310.</title>
        <authorList>
            <consortium name="The Broad Institute Genomics Platform"/>
            <person name="Russ C."/>
            <person name="Tyler B."/>
            <person name="Panabieres F."/>
            <person name="Shan W."/>
            <person name="Tripathy S."/>
            <person name="Grunwald N."/>
            <person name="Machado M."/>
            <person name="Johnson C.S."/>
            <person name="Arredondo F."/>
            <person name="Hong C."/>
            <person name="Coffey M."/>
            <person name="Young S.K."/>
            <person name="Zeng Q."/>
            <person name="Gargeya S."/>
            <person name="Fitzgerald M."/>
            <person name="Abouelleil A."/>
            <person name="Alvarado L."/>
            <person name="Chapman S.B."/>
            <person name="Gainer-Dewar J."/>
            <person name="Goldberg J."/>
            <person name="Griggs A."/>
            <person name="Gujja S."/>
            <person name="Hansen M."/>
            <person name="Howarth C."/>
            <person name="Imamovic A."/>
            <person name="Ireland A."/>
            <person name="Larimer J."/>
            <person name="McCowan C."/>
            <person name="Murphy C."/>
            <person name="Pearson M."/>
            <person name="Poon T.W."/>
            <person name="Priest M."/>
            <person name="Roberts A."/>
            <person name="Saif S."/>
            <person name="Shea T."/>
            <person name="Sykes S."/>
            <person name="Wortman J."/>
            <person name="Nusbaum C."/>
            <person name="Birren B."/>
        </authorList>
    </citation>
    <scope>NUCLEOTIDE SEQUENCE [LARGE SCALE GENOMIC DNA]</scope>
    <source>
        <strain evidence="2 3">INRA-310</strain>
    </source>
</reference>
<proteinExistence type="predicted"/>
<gene>
    <name evidence="2" type="ORF">PPTG_24029</name>
</gene>
<dbReference type="Proteomes" id="UP000018817">
    <property type="component" value="Unassembled WGS sequence"/>
</dbReference>
<protein>
    <submittedName>
        <fullName evidence="2">Uncharacterized protein</fullName>
    </submittedName>
</protein>
<feature type="region of interest" description="Disordered" evidence="1">
    <location>
        <begin position="1"/>
        <end position="41"/>
    </location>
</feature>
<evidence type="ECO:0000313" key="3">
    <source>
        <dbReference type="Proteomes" id="UP000018817"/>
    </source>
</evidence>
<sequence>MSGSDSPRSPQGTHPTRRLLRSGSVHNSTTTSTSDVMAPAR</sequence>
<dbReference type="EMBL" id="KI669624">
    <property type="protein sequence ID" value="ETN01548.1"/>
    <property type="molecule type" value="Genomic_DNA"/>
</dbReference>
<dbReference type="VEuPathDB" id="FungiDB:PPTG_24029"/>
<dbReference type="GeneID" id="20192628"/>
<evidence type="ECO:0000256" key="1">
    <source>
        <dbReference type="SAM" id="MobiDB-lite"/>
    </source>
</evidence>
<accession>W2PKK8</accession>
<reference evidence="3" key="1">
    <citation type="submission" date="2011-12" db="EMBL/GenBank/DDBJ databases">
        <authorList>
            <consortium name="The Broad Institute Genome Sequencing Platform"/>
            <person name="Russ C."/>
            <person name="Tyler B."/>
            <person name="Panabieres F."/>
            <person name="Shan W."/>
            <person name="Tripathy S."/>
            <person name="Grunwald N."/>
            <person name="Machado M."/>
            <person name="Young S.K."/>
            <person name="Zeng Q."/>
            <person name="Gargeya S."/>
            <person name="Fitzgerald M."/>
            <person name="Haas B."/>
            <person name="Abouelleil A."/>
            <person name="Alvarado L."/>
            <person name="Arachchi H.M."/>
            <person name="Berlin A."/>
            <person name="Chapman S.B."/>
            <person name="Gearin G."/>
            <person name="Goldberg J."/>
            <person name="Griggs A."/>
            <person name="Gujja S."/>
            <person name="Hansen M."/>
            <person name="Heiman D."/>
            <person name="Howarth C."/>
            <person name="Larimer J."/>
            <person name="Lui A."/>
            <person name="MacDonald P.J.P."/>
            <person name="McCowen C."/>
            <person name="Montmayeur A."/>
            <person name="Murphy C."/>
            <person name="Neiman D."/>
            <person name="Pearson M."/>
            <person name="Priest M."/>
            <person name="Roberts A."/>
            <person name="Saif S."/>
            <person name="Shea T."/>
            <person name="Sisk P."/>
            <person name="Stolte C."/>
            <person name="Sykes S."/>
            <person name="Wortman J."/>
            <person name="Nusbaum C."/>
            <person name="Birren B."/>
        </authorList>
    </citation>
    <scope>NUCLEOTIDE SEQUENCE [LARGE SCALE GENOMIC DNA]</scope>
    <source>
        <strain evidence="3">INRA-310</strain>
    </source>
</reference>
<feature type="compositionally biased region" description="Polar residues" evidence="1">
    <location>
        <begin position="24"/>
        <end position="35"/>
    </location>
</feature>
<name>W2PKK8_PHYN3</name>
<dbReference type="RefSeq" id="XP_008913094.1">
    <property type="nucleotide sequence ID" value="XM_008914846.1"/>
</dbReference>
<evidence type="ECO:0000313" key="2">
    <source>
        <dbReference type="EMBL" id="ETN01548.1"/>
    </source>
</evidence>
<dbReference type="AlphaFoldDB" id="W2PKK8"/>
<feature type="compositionally biased region" description="Polar residues" evidence="1">
    <location>
        <begin position="1"/>
        <end position="14"/>
    </location>
</feature>
<organism evidence="2 3">
    <name type="scientific">Phytophthora nicotianae (strain INRA-310)</name>
    <name type="common">Phytophthora parasitica</name>
    <dbReference type="NCBI Taxonomy" id="761204"/>
    <lineage>
        <taxon>Eukaryota</taxon>
        <taxon>Sar</taxon>
        <taxon>Stramenopiles</taxon>
        <taxon>Oomycota</taxon>
        <taxon>Peronosporomycetes</taxon>
        <taxon>Peronosporales</taxon>
        <taxon>Peronosporaceae</taxon>
        <taxon>Phytophthora</taxon>
    </lineage>
</organism>